<reference evidence="1" key="1">
    <citation type="submission" date="2021-06" db="EMBL/GenBank/DDBJ databases">
        <authorList>
            <person name="Kallberg Y."/>
            <person name="Tangrot J."/>
            <person name="Rosling A."/>
        </authorList>
    </citation>
    <scope>NUCLEOTIDE SEQUENCE</scope>
    <source>
        <strain evidence="1">FL966</strain>
    </source>
</reference>
<proteinExistence type="predicted"/>
<name>A0A9N9JLP0_9GLOM</name>
<dbReference type="Proteomes" id="UP000789759">
    <property type="component" value="Unassembled WGS sequence"/>
</dbReference>
<evidence type="ECO:0000313" key="1">
    <source>
        <dbReference type="EMBL" id="CAG8786744.1"/>
    </source>
</evidence>
<dbReference type="AlphaFoldDB" id="A0A9N9JLP0"/>
<comment type="caution">
    <text evidence="1">The sequence shown here is derived from an EMBL/GenBank/DDBJ whole genome shotgun (WGS) entry which is preliminary data.</text>
</comment>
<organism evidence="1 2">
    <name type="scientific">Cetraspora pellucida</name>
    <dbReference type="NCBI Taxonomy" id="1433469"/>
    <lineage>
        <taxon>Eukaryota</taxon>
        <taxon>Fungi</taxon>
        <taxon>Fungi incertae sedis</taxon>
        <taxon>Mucoromycota</taxon>
        <taxon>Glomeromycotina</taxon>
        <taxon>Glomeromycetes</taxon>
        <taxon>Diversisporales</taxon>
        <taxon>Gigasporaceae</taxon>
        <taxon>Cetraspora</taxon>
    </lineage>
</organism>
<evidence type="ECO:0000313" key="2">
    <source>
        <dbReference type="Proteomes" id="UP000789759"/>
    </source>
</evidence>
<gene>
    <name evidence="1" type="ORF">CPELLU_LOCUS16738</name>
</gene>
<dbReference type="EMBL" id="CAJVQA010025662">
    <property type="protein sequence ID" value="CAG8786744.1"/>
    <property type="molecule type" value="Genomic_DNA"/>
</dbReference>
<accession>A0A9N9JLP0</accession>
<protein>
    <submittedName>
        <fullName evidence="1">15794_t:CDS:1</fullName>
    </submittedName>
</protein>
<sequence length="279" mass="33474">MIQNSVSWHDIDFDQFYVRIYKQCKPKEKFDLLEHVIEVKLKDYFICKCKKNHEFYEHLWQYDPRDYKNNYCPFRMLSNYFKLLQSVDKKLDYSEKLVRVNSKESLIFDYTGTQIYKNEVKLLDDFKKYINRKVVTNTRQHLSDTSNNCLGEIPSFYDIFIKKLNELDSVKTFTDYKYPLNKGVCWNCKRIGFSHTCCVACKQEFEQCDCKFICGLTYPTQYDKCGRQCQFAKCRYFTNNLNKVIHHCKGKTKNFLQPVALTNPFKPPLEILLEEDEDD</sequence>
<keyword evidence="2" id="KW-1185">Reference proteome</keyword>